<feature type="domain" description="RNA polymerase sigma factor 70 region 4 type 2" evidence="1">
    <location>
        <begin position="118"/>
        <end position="158"/>
    </location>
</feature>
<dbReference type="Pfam" id="PF08281">
    <property type="entry name" value="Sigma70_r4_2"/>
    <property type="match status" value="1"/>
</dbReference>
<gene>
    <name evidence="2" type="ORF">DES36_12129</name>
</gene>
<dbReference type="GO" id="GO:0003677">
    <property type="term" value="F:DNA binding"/>
    <property type="evidence" value="ECO:0007669"/>
    <property type="project" value="InterPro"/>
</dbReference>
<dbReference type="RefSeq" id="WP_113921626.1">
    <property type="nucleotide sequence ID" value="NZ_QNRX01000021.1"/>
</dbReference>
<dbReference type="OrthoDB" id="2471618at2"/>
<dbReference type="Proteomes" id="UP000253490">
    <property type="component" value="Unassembled WGS sequence"/>
</dbReference>
<accession>A0A366I053</accession>
<dbReference type="Gene3D" id="1.10.10.10">
    <property type="entry name" value="Winged helix-like DNA-binding domain superfamily/Winged helix DNA-binding domain"/>
    <property type="match status" value="1"/>
</dbReference>
<dbReference type="InterPro" id="IPR013249">
    <property type="entry name" value="RNA_pol_sigma70_r4_t2"/>
</dbReference>
<protein>
    <submittedName>
        <fullName evidence="2">RNA polymerase sigma factor (Sigma-70 family)</fullName>
    </submittedName>
</protein>
<reference evidence="2 3" key="1">
    <citation type="submission" date="2018-06" db="EMBL/GenBank/DDBJ databases">
        <title>Genomic Encyclopedia of Type Strains, Phase IV (KMG-IV): sequencing the most valuable type-strain genomes for metagenomic binning, comparative biology and taxonomic classification.</title>
        <authorList>
            <person name="Goeker M."/>
        </authorList>
    </citation>
    <scope>NUCLEOTIDE SEQUENCE [LARGE SCALE GENOMIC DNA]</scope>
    <source>
        <strain evidence="2 3">DSM 22112</strain>
    </source>
</reference>
<dbReference type="GO" id="GO:0016987">
    <property type="term" value="F:sigma factor activity"/>
    <property type="evidence" value="ECO:0007669"/>
    <property type="project" value="InterPro"/>
</dbReference>
<organism evidence="2 3">
    <name type="scientific">Alkalibaculum bacchi</name>
    <dbReference type="NCBI Taxonomy" id="645887"/>
    <lineage>
        <taxon>Bacteria</taxon>
        <taxon>Bacillati</taxon>
        <taxon>Bacillota</taxon>
        <taxon>Clostridia</taxon>
        <taxon>Eubacteriales</taxon>
        <taxon>Eubacteriaceae</taxon>
        <taxon>Alkalibaculum</taxon>
    </lineage>
</organism>
<dbReference type="GO" id="GO:0006352">
    <property type="term" value="P:DNA-templated transcription initiation"/>
    <property type="evidence" value="ECO:0007669"/>
    <property type="project" value="InterPro"/>
</dbReference>
<keyword evidence="3" id="KW-1185">Reference proteome</keyword>
<dbReference type="InterPro" id="IPR036388">
    <property type="entry name" value="WH-like_DNA-bd_sf"/>
</dbReference>
<dbReference type="AlphaFoldDB" id="A0A366I053"/>
<sequence>MHNLAVKFLNEDKENIKIYSKAINSQEQYHIDILVDRFYNYMFKLYFISYIEKSLKLKSLEFKRKINKLKEREIYVLNILDDGFEEERINTIADKSINIIDEICSEADIKNMSSNTKLNEAIQNITSKQRTILFMRYIQDKEEKQIAKELNLSKQAVNKVKLAGLKNIRDYLGGDIYGRVI</sequence>
<evidence type="ECO:0000313" key="3">
    <source>
        <dbReference type="Proteomes" id="UP000253490"/>
    </source>
</evidence>
<dbReference type="InterPro" id="IPR013324">
    <property type="entry name" value="RNA_pol_sigma_r3/r4-like"/>
</dbReference>
<dbReference type="SUPFAM" id="SSF88659">
    <property type="entry name" value="Sigma3 and sigma4 domains of RNA polymerase sigma factors"/>
    <property type="match status" value="1"/>
</dbReference>
<proteinExistence type="predicted"/>
<evidence type="ECO:0000313" key="2">
    <source>
        <dbReference type="EMBL" id="RBP58746.1"/>
    </source>
</evidence>
<evidence type="ECO:0000259" key="1">
    <source>
        <dbReference type="Pfam" id="PF08281"/>
    </source>
</evidence>
<name>A0A366I053_9FIRM</name>
<dbReference type="EMBL" id="QNRX01000021">
    <property type="protein sequence ID" value="RBP58746.1"/>
    <property type="molecule type" value="Genomic_DNA"/>
</dbReference>
<comment type="caution">
    <text evidence="2">The sequence shown here is derived from an EMBL/GenBank/DDBJ whole genome shotgun (WGS) entry which is preliminary data.</text>
</comment>